<reference evidence="2" key="1">
    <citation type="journal article" date="2021" name="Mol. Ecol. Resour.">
        <title>Apolygus lucorum genome provides insights into omnivorousness and mesophyll feeding.</title>
        <authorList>
            <person name="Liu Y."/>
            <person name="Liu H."/>
            <person name="Wang H."/>
            <person name="Huang T."/>
            <person name="Liu B."/>
            <person name="Yang B."/>
            <person name="Yin L."/>
            <person name="Li B."/>
            <person name="Zhang Y."/>
            <person name="Zhang S."/>
            <person name="Jiang F."/>
            <person name="Zhang X."/>
            <person name="Ren Y."/>
            <person name="Wang B."/>
            <person name="Wang S."/>
            <person name="Lu Y."/>
            <person name="Wu K."/>
            <person name="Fan W."/>
            <person name="Wang G."/>
        </authorList>
    </citation>
    <scope>NUCLEOTIDE SEQUENCE</scope>
    <source>
        <strain evidence="2">12Hb</strain>
    </source>
</reference>
<name>A0A8S9XT06_APOLU</name>
<feature type="region of interest" description="Disordered" evidence="1">
    <location>
        <begin position="1"/>
        <end position="50"/>
    </location>
</feature>
<dbReference type="EMBL" id="WIXP02000004">
    <property type="protein sequence ID" value="KAF6211368.1"/>
    <property type="molecule type" value="Genomic_DNA"/>
</dbReference>
<sequence length="104" mass="11182">MAGRQEDSPPLVQIENDAPSPESIEDDVPPVHEEEDFPPPPPLTPPSPPAVIPLTAIAAIVNPLKDILQENYNTKILHVMDHSRRVLLPVTGGLVSSIQGTVLT</sequence>
<accession>A0A8S9XT06</accession>
<organism evidence="2 3">
    <name type="scientific">Apolygus lucorum</name>
    <name type="common">Small green plant bug</name>
    <name type="synonym">Lygocoris lucorum</name>
    <dbReference type="NCBI Taxonomy" id="248454"/>
    <lineage>
        <taxon>Eukaryota</taxon>
        <taxon>Metazoa</taxon>
        <taxon>Ecdysozoa</taxon>
        <taxon>Arthropoda</taxon>
        <taxon>Hexapoda</taxon>
        <taxon>Insecta</taxon>
        <taxon>Pterygota</taxon>
        <taxon>Neoptera</taxon>
        <taxon>Paraneoptera</taxon>
        <taxon>Hemiptera</taxon>
        <taxon>Heteroptera</taxon>
        <taxon>Panheteroptera</taxon>
        <taxon>Cimicomorpha</taxon>
        <taxon>Miridae</taxon>
        <taxon>Mirini</taxon>
        <taxon>Apolygus</taxon>
    </lineage>
</organism>
<evidence type="ECO:0000313" key="3">
    <source>
        <dbReference type="Proteomes" id="UP000466442"/>
    </source>
</evidence>
<protein>
    <submittedName>
        <fullName evidence="2">Uncharacterized protein</fullName>
    </submittedName>
</protein>
<keyword evidence="3" id="KW-1185">Reference proteome</keyword>
<comment type="caution">
    <text evidence="2">The sequence shown here is derived from an EMBL/GenBank/DDBJ whole genome shotgun (WGS) entry which is preliminary data.</text>
</comment>
<feature type="compositionally biased region" description="Pro residues" evidence="1">
    <location>
        <begin position="38"/>
        <end position="50"/>
    </location>
</feature>
<proteinExistence type="predicted"/>
<gene>
    <name evidence="2" type="ORF">GE061_011880</name>
</gene>
<dbReference type="AlphaFoldDB" id="A0A8S9XT06"/>
<dbReference type="Proteomes" id="UP000466442">
    <property type="component" value="Unassembled WGS sequence"/>
</dbReference>
<evidence type="ECO:0000313" key="2">
    <source>
        <dbReference type="EMBL" id="KAF6211368.1"/>
    </source>
</evidence>
<feature type="compositionally biased region" description="Acidic residues" evidence="1">
    <location>
        <begin position="23"/>
        <end position="37"/>
    </location>
</feature>
<evidence type="ECO:0000256" key="1">
    <source>
        <dbReference type="SAM" id="MobiDB-lite"/>
    </source>
</evidence>